<dbReference type="Gene3D" id="3.40.50.300">
    <property type="entry name" value="P-loop containing nucleotide triphosphate hydrolases"/>
    <property type="match status" value="1"/>
</dbReference>
<evidence type="ECO:0000256" key="2">
    <source>
        <dbReference type="ARBA" id="ARBA00022840"/>
    </source>
</evidence>
<dbReference type="AlphaFoldDB" id="A0A3M8QQW1"/>
<dbReference type="SMART" id="SM01043">
    <property type="entry name" value="BTAD"/>
    <property type="match status" value="1"/>
</dbReference>
<organism evidence="4">
    <name type="scientific">Acidithiobacillus sulfuriphilus</name>
    <dbReference type="NCBI Taxonomy" id="1867749"/>
    <lineage>
        <taxon>Bacteria</taxon>
        <taxon>Pseudomonadati</taxon>
        <taxon>Pseudomonadota</taxon>
        <taxon>Acidithiobacillia</taxon>
        <taxon>Acidithiobacillales</taxon>
        <taxon>Acidithiobacillaceae</taxon>
        <taxon>Acidithiobacillus</taxon>
    </lineage>
</organism>
<evidence type="ECO:0000313" key="4">
    <source>
        <dbReference type="EMBL" id="RNF58669.1"/>
    </source>
</evidence>
<sequence length="823" mass="92528">MTRRQQPELHLSVLGDMECTFSGELLPRPQRLPRRLMAYLCLEAGRHSRAALAKLFYPNRREEDGRTLVRQALFQLSKIGARYGSPINTTRDFVEISNNYPIITDYEKFLSADIQDVAEIRRAIALHRGPFLSTDEGGSHGEWRQWVLRRRKIIDDRLAAYLERLIRAAEDARDFEGALRWAEEWRRKQPAVDGPVKAIMKILAHDGRSSEALHVFAVHQETLATRYGAKPGADIRNIRERLLSAPTGDLLSSKPVPFLLGIPTYRTFVTVLAIVPNANTNQITDPLIESHIHHWLDLAQQVALACGGGVQVASDGTIEMFFGLDVAVDDGPRRALHAAFELRRISPSGSSAGMGIHCSRVMINSERRPIGPLLQTVRAAARANSQATGVVLSAMLLTNHVPAVPTDSLTTLTAINVHGNEIILYLLTEKPSLSVSDSENNLVGRDKELAQIIFSAEQVVSEKKGRAIWVVGQAGIGKTHLIRHVKNNLPHGVAFIHCRCLSIYQQSFMFPLASLMMELIGLDGLDKEQSRMTLLQFLGDVGEADQLIHSLWLEWLNLGEDDSYRYLKDYRQILFESVLHLITNRIFVGPRVFLIEDIHWADSGTLEFLTYYLSDIHNHPTLVISTSRNNLPYLYGVAFHEETLNLEKFDAGAARLFLHTLPGWTANPDNEDLIIRRCDGIPIYIEYLARDIMSGGSVHAIPDNIYSMLDVTISKAVDFIDILQVCAILGEPVSLSFLKDLFPRYSLDDLNHIAHRLENQGIWIRSGDAWDFRHELLRDAVYSGIPEQRRQMLHNYIAQELVGGEHYDPSVIAKHFGMAGDIT</sequence>
<accession>A0A3M8QQW1</accession>
<protein>
    <recommendedName>
        <fullName evidence="3">Bacterial transcriptional activator domain-containing protein</fullName>
    </recommendedName>
</protein>
<dbReference type="GO" id="GO:0004016">
    <property type="term" value="F:adenylate cyclase activity"/>
    <property type="evidence" value="ECO:0007669"/>
    <property type="project" value="TreeGrafter"/>
</dbReference>
<dbReference type="Gene3D" id="1.10.10.10">
    <property type="entry name" value="Winged helix-like DNA-binding domain superfamily/Winged helix DNA-binding domain"/>
    <property type="match status" value="1"/>
</dbReference>
<dbReference type="InterPro" id="IPR005158">
    <property type="entry name" value="BTAD"/>
</dbReference>
<dbReference type="RefSeq" id="WP_123105550.1">
    <property type="nucleotide sequence ID" value="NZ_CP127527.1"/>
</dbReference>
<dbReference type="EMBL" id="RIZI01000190">
    <property type="protein sequence ID" value="RNF58669.1"/>
    <property type="molecule type" value="Genomic_DNA"/>
</dbReference>
<dbReference type="SUPFAM" id="SSF52540">
    <property type="entry name" value="P-loop containing nucleoside triphosphate hydrolases"/>
    <property type="match status" value="1"/>
</dbReference>
<dbReference type="SUPFAM" id="SSF48452">
    <property type="entry name" value="TPR-like"/>
    <property type="match status" value="1"/>
</dbReference>
<dbReference type="GO" id="GO:0005737">
    <property type="term" value="C:cytoplasm"/>
    <property type="evidence" value="ECO:0007669"/>
    <property type="project" value="TreeGrafter"/>
</dbReference>
<dbReference type="PANTHER" id="PTHR16305:SF28">
    <property type="entry name" value="GUANYLATE CYCLASE DOMAIN-CONTAINING PROTEIN"/>
    <property type="match status" value="1"/>
</dbReference>
<feature type="domain" description="Bacterial transcriptional activator" evidence="3">
    <location>
        <begin position="104"/>
        <end position="243"/>
    </location>
</feature>
<dbReference type="Pfam" id="PF03704">
    <property type="entry name" value="BTAD"/>
    <property type="match status" value="1"/>
</dbReference>
<evidence type="ECO:0000259" key="3">
    <source>
        <dbReference type="SMART" id="SM01043"/>
    </source>
</evidence>
<evidence type="ECO:0000256" key="1">
    <source>
        <dbReference type="ARBA" id="ARBA00022741"/>
    </source>
</evidence>
<dbReference type="InterPro" id="IPR011990">
    <property type="entry name" value="TPR-like_helical_dom_sf"/>
</dbReference>
<dbReference type="InterPro" id="IPR041664">
    <property type="entry name" value="AAA_16"/>
</dbReference>
<comment type="caution">
    <text evidence="4">The sequence shown here is derived from an EMBL/GenBank/DDBJ whole genome shotgun (WGS) entry which is preliminary data.</text>
</comment>
<proteinExistence type="predicted"/>
<dbReference type="Pfam" id="PF13191">
    <property type="entry name" value="AAA_16"/>
    <property type="match status" value="1"/>
</dbReference>
<name>A0A3M8QQW1_9PROT</name>
<gene>
    <name evidence="4" type="ORF">EC580_12485</name>
</gene>
<dbReference type="OrthoDB" id="9816555at2"/>
<keyword evidence="2" id="KW-0067">ATP-binding</keyword>
<dbReference type="InterPro" id="IPR027417">
    <property type="entry name" value="P-loop_NTPase"/>
</dbReference>
<dbReference type="PANTHER" id="PTHR16305">
    <property type="entry name" value="TESTICULAR SOLUBLE ADENYLYL CYCLASE"/>
    <property type="match status" value="1"/>
</dbReference>
<dbReference type="GO" id="GO:0005524">
    <property type="term" value="F:ATP binding"/>
    <property type="evidence" value="ECO:0007669"/>
    <property type="project" value="UniProtKB-KW"/>
</dbReference>
<reference evidence="4" key="1">
    <citation type="submission" date="2018-10" db="EMBL/GenBank/DDBJ databases">
        <title>Acidithiobacillus sulfuriphilus sp. nov.: an extremely acidophilic sulfur-oxidizing chemolithotroph isolated from a neutral pH environment.</title>
        <authorList>
            <person name="Falagan C."/>
            <person name="Moya-Beltran A."/>
            <person name="Quatrini R."/>
            <person name="Johnson D.B."/>
        </authorList>
    </citation>
    <scope>NUCLEOTIDE SEQUENCE [LARGE SCALE GENOMIC DNA]</scope>
    <source>
        <strain evidence="4">CJ-2</strain>
    </source>
</reference>
<keyword evidence="1" id="KW-0547">Nucleotide-binding</keyword>
<dbReference type="InterPro" id="IPR036388">
    <property type="entry name" value="WH-like_DNA-bd_sf"/>
</dbReference>
<dbReference type="Gene3D" id="1.25.40.10">
    <property type="entry name" value="Tetratricopeptide repeat domain"/>
    <property type="match status" value="1"/>
</dbReference>